<dbReference type="SMART" id="SM00947">
    <property type="entry name" value="Pro_CA"/>
    <property type="match status" value="1"/>
</dbReference>
<dbReference type="Gene3D" id="3.40.1050.10">
    <property type="entry name" value="Carbonic anhydrase"/>
    <property type="match status" value="1"/>
</dbReference>
<evidence type="ECO:0000256" key="3">
    <source>
        <dbReference type="ARBA" id="ARBA00022723"/>
    </source>
</evidence>
<dbReference type="EC" id="4.2.1.1" evidence="2 8"/>
<accession>A0A2J5I9X4</accession>
<dbReference type="InterPro" id="IPR001765">
    <property type="entry name" value="Carbonic_anhydrase"/>
</dbReference>
<evidence type="ECO:0000256" key="6">
    <source>
        <dbReference type="ARBA" id="ARBA00048348"/>
    </source>
</evidence>
<gene>
    <name evidence="9" type="ORF">BDW42DRAFT_467</name>
</gene>
<comment type="catalytic activity">
    <reaction evidence="6 8">
        <text>hydrogencarbonate + H(+) = CO2 + H2O</text>
        <dbReference type="Rhea" id="RHEA:10748"/>
        <dbReference type="ChEBI" id="CHEBI:15377"/>
        <dbReference type="ChEBI" id="CHEBI:15378"/>
        <dbReference type="ChEBI" id="CHEBI:16526"/>
        <dbReference type="ChEBI" id="CHEBI:17544"/>
        <dbReference type="EC" id="4.2.1.1"/>
    </reaction>
</comment>
<keyword evidence="10" id="KW-1185">Reference proteome</keyword>
<dbReference type="EMBL" id="KZ559496">
    <property type="protein sequence ID" value="PLN86854.1"/>
    <property type="molecule type" value="Genomic_DNA"/>
</dbReference>
<evidence type="ECO:0000256" key="2">
    <source>
        <dbReference type="ARBA" id="ARBA00012925"/>
    </source>
</evidence>
<dbReference type="OrthoDB" id="10248475at2759"/>
<dbReference type="Pfam" id="PF00484">
    <property type="entry name" value="Pro_CA"/>
    <property type="match status" value="1"/>
</dbReference>
<evidence type="ECO:0000313" key="10">
    <source>
        <dbReference type="Proteomes" id="UP000235023"/>
    </source>
</evidence>
<evidence type="ECO:0000313" key="9">
    <source>
        <dbReference type="EMBL" id="PLN86854.1"/>
    </source>
</evidence>
<dbReference type="PANTHER" id="PTHR11002:SF76">
    <property type="entry name" value="CARBONIC ANHYDRASE"/>
    <property type="match status" value="1"/>
</dbReference>
<evidence type="ECO:0000256" key="8">
    <source>
        <dbReference type="RuleBase" id="RU003956"/>
    </source>
</evidence>
<dbReference type="SUPFAM" id="SSF53056">
    <property type="entry name" value="beta-carbonic anhydrase, cab"/>
    <property type="match status" value="1"/>
</dbReference>
<keyword evidence="4 7" id="KW-0862">Zinc</keyword>
<dbReference type="GO" id="GO:0008270">
    <property type="term" value="F:zinc ion binding"/>
    <property type="evidence" value="ECO:0007669"/>
    <property type="project" value="UniProtKB-UniRule"/>
</dbReference>
<dbReference type="InterPro" id="IPR036874">
    <property type="entry name" value="Carbonic_anhydrase_sf"/>
</dbReference>
<feature type="binding site" evidence="7">
    <location>
        <position position="89"/>
    </location>
    <ligand>
        <name>Zn(2+)</name>
        <dbReference type="ChEBI" id="CHEBI:29105"/>
    </ligand>
</feature>
<dbReference type="Proteomes" id="UP000235023">
    <property type="component" value="Unassembled WGS sequence"/>
</dbReference>
<keyword evidence="3 7" id="KW-0479">Metal-binding</keyword>
<dbReference type="GO" id="GO:0071244">
    <property type="term" value="P:cellular response to carbon dioxide"/>
    <property type="evidence" value="ECO:0007669"/>
    <property type="project" value="TreeGrafter"/>
</dbReference>
<protein>
    <recommendedName>
        <fullName evidence="2 8">Carbonic anhydrase</fullName>
        <ecNumber evidence="2 8">4.2.1.1</ecNumber>
    </recommendedName>
    <alternativeName>
        <fullName evidence="8">Carbonate dehydratase</fullName>
    </alternativeName>
</protein>
<dbReference type="GO" id="GO:0004089">
    <property type="term" value="F:carbonate dehydratase activity"/>
    <property type="evidence" value="ECO:0007669"/>
    <property type="project" value="UniProtKB-UniRule"/>
</dbReference>
<dbReference type="GO" id="GO:0034599">
    <property type="term" value="P:cellular response to oxidative stress"/>
    <property type="evidence" value="ECO:0007669"/>
    <property type="project" value="TreeGrafter"/>
</dbReference>
<dbReference type="AlphaFoldDB" id="A0A2J5I9X4"/>
<comment type="function">
    <text evidence="8">Reversible hydration of carbon dioxide.</text>
</comment>
<feature type="binding site" evidence="7">
    <location>
        <position position="34"/>
    </location>
    <ligand>
        <name>Zn(2+)</name>
        <dbReference type="ChEBI" id="CHEBI:29105"/>
    </ligand>
</feature>
<name>A0A2J5I9X4_9EURO</name>
<keyword evidence="5 8" id="KW-0456">Lyase</keyword>
<evidence type="ECO:0000256" key="4">
    <source>
        <dbReference type="ARBA" id="ARBA00022833"/>
    </source>
</evidence>
<dbReference type="GO" id="GO:0005737">
    <property type="term" value="C:cytoplasm"/>
    <property type="evidence" value="ECO:0007669"/>
    <property type="project" value="TreeGrafter"/>
</dbReference>
<dbReference type="PANTHER" id="PTHR11002">
    <property type="entry name" value="CARBONIC ANHYDRASE"/>
    <property type="match status" value="1"/>
</dbReference>
<evidence type="ECO:0000256" key="5">
    <source>
        <dbReference type="ARBA" id="ARBA00023239"/>
    </source>
</evidence>
<evidence type="ECO:0000256" key="1">
    <source>
        <dbReference type="ARBA" id="ARBA00006217"/>
    </source>
</evidence>
<evidence type="ECO:0000256" key="7">
    <source>
        <dbReference type="PIRSR" id="PIRSR601765-1"/>
    </source>
</evidence>
<comment type="cofactor">
    <cofactor evidence="7">
        <name>Zn(2+)</name>
        <dbReference type="ChEBI" id="CHEBI:29105"/>
    </cofactor>
    <text evidence="7">Binds 1 zinc ion per subunit.</text>
</comment>
<feature type="binding site" evidence="7">
    <location>
        <position position="36"/>
    </location>
    <ligand>
        <name>Zn(2+)</name>
        <dbReference type="ChEBI" id="CHEBI:29105"/>
    </ligand>
</feature>
<sequence>MDDNQSLQYSLGPLQSDLIPRLSRTREQILWVGCSDSSCEELAILDVSPGEIFQHRNLGSIIVDDLSCTTAVGYAVSCLNVEHIVICGHYGCGIVKRAPNPGLKDPWTRIIDGLRTAHSTSLEGLTEELQDRRLVEWNVVEQIRSVGRIPEVVDAIDRRGLKVHGVVYDSASRRGYRVTNVGVHGRVLV</sequence>
<comment type="similarity">
    <text evidence="1 8">Belongs to the beta-class carbonic anhydrase family.</text>
</comment>
<reference evidence="10" key="1">
    <citation type="submission" date="2017-12" db="EMBL/GenBank/DDBJ databases">
        <authorList>
            <consortium name="DOE Joint Genome Institute"/>
            <person name="Mondo S.J."/>
            <person name="Kjaerbolling I."/>
            <person name="Vesth T.C."/>
            <person name="Frisvad J.C."/>
            <person name="Nybo J.L."/>
            <person name="Theobald S."/>
            <person name="Kuo A."/>
            <person name="Bowyer P."/>
            <person name="Matsuda Y."/>
            <person name="Lyhne E.K."/>
            <person name="Kogle M.E."/>
            <person name="Clum A."/>
            <person name="Lipzen A."/>
            <person name="Salamov A."/>
            <person name="Ngan C.Y."/>
            <person name="Daum C."/>
            <person name="Chiniquy J."/>
            <person name="Barry K."/>
            <person name="LaButti K."/>
            <person name="Haridas S."/>
            <person name="Simmons B.A."/>
            <person name="Magnuson J.K."/>
            <person name="Mortensen U.H."/>
            <person name="Larsen T.O."/>
            <person name="Grigoriev I.V."/>
            <person name="Baker S.E."/>
            <person name="Andersen M.R."/>
            <person name="Nordberg H.P."/>
            <person name="Cantor M.N."/>
            <person name="Hua S.X."/>
        </authorList>
    </citation>
    <scope>NUCLEOTIDE SEQUENCE [LARGE SCALE GENOMIC DNA]</scope>
    <source>
        <strain evidence="10">IBT 19404</strain>
    </source>
</reference>
<proteinExistence type="inferred from homology"/>
<feature type="binding site" evidence="7">
    <location>
        <position position="92"/>
    </location>
    <ligand>
        <name>Zn(2+)</name>
        <dbReference type="ChEBI" id="CHEBI:29105"/>
    </ligand>
</feature>
<organism evidence="9 10">
    <name type="scientific">Aspergillus taichungensis</name>
    <dbReference type="NCBI Taxonomy" id="482145"/>
    <lineage>
        <taxon>Eukaryota</taxon>
        <taxon>Fungi</taxon>
        <taxon>Dikarya</taxon>
        <taxon>Ascomycota</taxon>
        <taxon>Pezizomycotina</taxon>
        <taxon>Eurotiomycetes</taxon>
        <taxon>Eurotiomycetidae</taxon>
        <taxon>Eurotiales</taxon>
        <taxon>Aspergillaceae</taxon>
        <taxon>Aspergillus</taxon>
        <taxon>Aspergillus subgen. Circumdati</taxon>
    </lineage>
</organism>